<dbReference type="Proteomes" id="UP000594042">
    <property type="component" value="Chromosome"/>
</dbReference>
<accession>A0A7G1HTH2</accession>
<dbReference type="EMBL" id="AP023322">
    <property type="protein sequence ID" value="BCI62323.1"/>
    <property type="molecule type" value="Genomic_DNA"/>
</dbReference>
<evidence type="ECO:0000313" key="3">
    <source>
        <dbReference type="Proteomes" id="UP000594042"/>
    </source>
</evidence>
<dbReference type="AlphaFoldDB" id="A0A7G1HTH2"/>
<keyword evidence="3" id="KW-1185">Reference proteome</keyword>
<sequence length="83" mass="9689">MNLSDKNGKITFDSLVSYKRNLKNQIAEQQVKLQESYHQLTAPFSRQATTSSFMGTFAKSVAIFDGLMFGFRMFRKIRNIFRR</sequence>
<proteinExistence type="predicted"/>
<name>A0A7G1HTH2_9BACT</name>
<gene>
    <name evidence="2" type="ORF">Cop2CBH44_06760</name>
</gene>
<evidence type="ECO:0000256" key="1">
    <source>
        <dbReference type="SAM" id="Phobius"/>
    </source>
</evidence>
<protein>
    <submittedName>
        <fullName evidence="2">Uncharacterized protein</fullName>
    </submittedName>
</protein>
<feature type="transmembrane region" description="Helical" evidence="1">
    <location>
        <begin position="53"/>
        <end position="74"/>
    </location>
</feature>
<keyword evidence="1" id="KW-0472">Membrane</keyword>
<keyword evidence="1" id="KW-0812">Transmembrane</keyword>
<organism evidence="2 3">
    <name type="scientific">Coprobacter secundus subsp. similis</name>
    <dbReference type="NCBI Taxonomy" id="2751153"/>
    <lineage>
        <taxon>Bacteria</taxon>
        <taxon>Pseudomonadati</taxon>
        <taxon>Bacteroidota</taxon>
        <taxon>Bacteroidia</taxon>
        <taxon>Bacteroidales</taxon>
        <taxon>Barnesiellaceae</taxon>
        <taxon>Coprobacter</taxon>
    </lineage>
</organism>
<evidence type="ECO:0000313" key="2">
    <source>
        <dbReference type="EMBL" id="BCI62323.1"/>
    </source>
</evidence>
<dbReference type="KEGG" id="copr:Cop2CBH44_06760"/>
<reference evidence="3" key="1">
    <citation type="submission" date="2020-07" db="EMBL/GenBank/DDBJ databases">
        <title>Complete genome sequencing of Coprobacter sp. strain 2CBH44.</title>
        <authorList>
            <person name="Sakamoto M."/>
            <person name="Murakami T."/>
            <person name="Mori H."/>
        </authorList>
    </citation>
    <scope>NUCLEOTIDE SEQUENCE [LARGE SCALE GENOMIC DNA]</scope>
    <source>
        <strain evidence="3">2CBH44</strain>
    </source>
</reference>
<keyword evidence="1" id="KW-1133">Transmembrane helix</keyword>
<dbReference type="RefSeq" id="WP_021930358.1">
    <property type="nucleotide sequence ID" value="NZ_AP023322.1"/>
</dbReference>